<name>A0ABU0RAT9_9MICO</name>
<evidence type="ECO:0000256" key="1">
    <source>
        <dbReference type="ARBA" id="ARBA00022729"/>
    </source>
</evidence>
<dbReference type="EMBL" id="JAUSYY010000001">
    <property type="protein sequence ID" value="MDQ0895188.1"/>
    <property type="molecule type" value="Genomic_DNA"/>
</dbReference>
<dbReference type="InterPro" id="IPR006558">
    <property type="entry name" value="LamG-like"/>
</dbReference>
<dbReference type="InterPro" id="IPR054363">
    <property type="entry name" value="GH95_cat"/>
</dbReference>
<dbReference type="InterPro" id="IPR012341">
    <property type="entry name" value="6hp_glycosidase-like_sf"/>
</dbReference>
<gene>
    <name evidence="4" type="ORF">QFZ26_002743</name>
</gene>
<dbReference type="InterPro" id="IPR013320">
    <property type="entry name" value="ConA-like_dom_sf"/>
</dbReference>
<dbReference type="Gene3D" id="1.50.10.10">
    <property type="match status" value="1"/>
</dbReference>
<comment type="caution">
    <text evidence="4">The sequence shown here is derived from an EMBL/GenBank/DDBJ whole genome shotgun (WGS) entry which is preliminary data.</text>
</comment>
<keyword evidence="2" id="KW-1015">Disulfide bond</keyword>
<dbReference type="SMART" id="SM00560">
    <property type="entry name" value="LamGL"/>
    <property type="match status" value="2"/>
</dbReference>
<feature type="domain" description="LamG-like jellyroll fold" evidence="3">
    <location>
        <begin position="1079"/>
        <end position="1211"/>
    </location>
</feature>
<dbReference type="PANTHER" id="PTHR31084">
    <property type="entry name" value="ALPHA-L-FUCOSIDASE 2"/>
    <property type="match status" value="1"/>
</dbReference>
<dbReference type="Proteomes" id="UP001239083">
    <property type="component" value="Unassembled WGS sequence"/>
</dbReference>
<dbReference type="Gene3D" id="2.60.120.200">
    <property type="match status" value="3"/>
</dbReference>
<dbReference type="SUPFAM" id="SSF48208">
    <property type="entry name" value="Six-hairpin glycosidases"/>
    <property type="match status" value="1"/>
</dbReference>
<feature type="domain" description="LamG-like jellyroll fold" evidence="3">
    <location>
        <begin position="861"/>
        <end position="993"/>
    </location>
</feature>
<dbReference type="Pfam" id="PF22124">
    <property type="entry name" value="Glyco_hydro_95_cat"/>
    <property type="match status" value="1"/>
</dbReference>
<dbReference type="PANTHER" id="PTHR31084:SF0">
    <property type="entry name" value="ALPHA-L-FUCOSIDASE 2"/>
    <property type="match status" value="1"/>
</dbReference>
<dbReference type="InterPro" id="IPR008928">
    <property type="entry name" value="6-hairpin_glycosidase_sf"/>
</dbReference>
<evidence type="ECO:0000313" key="4">
    <source>
        <dbReference type="EMBL" id="MDQ0895188.1"/>
    </source>
</evidence>
<evidence type="ECO:0000256" key="2">
    <source>
        <dbReference type="ARBA" id="ARBA00023157"/>
    </source>
</evidence>
<protein>
    <recommendedName>
        <fullName evidence="3">LamG-like jellyroll fold domain-containing protein</fullName>
    </recommendedName>
</protein>
<reference evidence="4 5" key="1">
    <citation type="submission" date="2023-07" db="EMBL/GenBank/DDBJ databases">
        <title>Comparative genomics of wheat-associated soil bacteria to identify genetic determinants of phenazine resistance.</title>
        <authorList>
            <person name="Mouncey N."/>
        </authorList>
    </citation>
    <scope>NUCLEOTIDE SEQUENCE [LARGE SCALE GENOMIC DNA]</scope>
    <source>
        <strain evidence="4 5">V3I3</strain>
    </source>
</reference>
<accession>A0ABU0RAT9</accession>
<sequence length="1429" mass="148364">MSAGSRRLRGAVSSAVALVAALIVGPAVVVAGPASPAAAVGGSTAWQDGSFHVNTANLMSRSDIVLGQPPVTNSQALPLGNGSLGAAVWAANGFTAQLNRSNSFPKLKSPGHVVIPGLAAMTGAGNYSGRLGLYDGQYVQSGGGMSAVTYVKADGDQFVVEVTGADPEVEQTVSVKLWSGRTPVRTASGAIAALGETFADTGSGQTFGTLAAVTAAGRDVVASMVDSLTVQVKFKPRTDGSFRVVVGSPNYTGGAVDAAAAAALTGAADGDGGSFAAAHLAWWHAFWGGVSPMKITSTDGSGEYIENQRALGMYTTAATSRSTLPATHGGIANLLSAFQDASLWDAASYWHFNMRMQTSANFAANMADFNEPYFNLYHDNFETRQTLTAEKMPGSSGICVPEVMRFNGTGDYSATQRQCDSSAGFGYVTRILSTGPEAAYNMWLQYLYTDDEAFLDESYPFLAEVVRFYLWRAPVAVDGFRHIEHANARENQWDVTDPTTDLAAMRVLFPLVEELAAQRGEDDFADEIAAAIPQIPPFRTVIRNSKTVLAWSDTDGGSQNKENPDVEPVWPWGLYGDTGGADTTLARDTFTNRIYGQSYDWDMASTQAARVGLSDQVKTLLVDGTKKFQVFPNGFADYAGSAASAFYSEWQWVVASGVQEALVQSYDGLVRAPAAWPAGWDVDGALQIQGGHRVSVQVRGGVPTVVGIEAAKDDTITVRNPWAGQEIRVIDGSTGTQVVAPTTATTMTIPLTEGGSVVVERTADPLSGFTFAQVDGARALTAKHLGSRTIGLDPGAGVPAGGLVDWIPSSGSTVLDASGRHVDGAVQGGSASYFGGPTGPALVLDGTRYVSAPAPALGAMTSFTAETQVRIDSTGSQRRLIDYQSVGNNGSTGFMVDVNPSNQVRFAGGGRVVQTPVTLPTGQFVHLAVTLDASGLLRVYLNGAVAWSEQGAPAPIGAGSGLELRFGADQDGGSRLTGKMGRTRIHDRALTSLEIAADARSQVTFGAEACAAVVGDTTLVDWNPATGTQSQVIDTSGSRRDAHLHGNATYTQGIGGPALVLNGGRYLTSGTKVNFGPLTALTVQAQVRTDTAGGYRRLVDYQNVGGNGSTGFLIDLSPDNHVRFIGAGVSVITGAVVPTGAMVDLAVTLDAAGALTVYQNGVVSWTGSIAAQPFGGCASLPLRIGADQNGGSSLAGAVGRVRVWGRALSGAEITSNAATPSTEQCRPTIGPDPLVDWRPQSGTSVPDASGYYRPGTVLGTPTYTSDADGPALVLTGSQSIESVSKVNLGSNLTALTASAHVRVDSSGSYRRLVDYIPVGSGATGVLIDLTPDNHVRFIASGTQTVTGGAQVPTGVFVDLVVTLDTAGLLTVYQNGVSTWSGQRPALTNTCINLPLRVGRDQNGGSLLKAAVGQVRLWPRVLTAAEVGAL</sequence>
<organism evidence="4 5">
    <name type="scientific">Agromyces ramosus</name>
    <dbReference type="NCBI Taxonomy" id="33879"/>
    <lineage>
        <taxon>Bacteria</taxon>
        <taxon>Bacillati</taxon>
        <taxon>Actinomycetota</taxon>
        <taxon>Actinomycetes</taxon>
        <taxon>Micrococcales</taxon>
        <taxon>Microbacteriaceae</taxon>
        <taxon>Agromyces</taxon>
    </lineage>
</organism>
<evidence type="ECO:0000313" key="5">
    <source>
        <dbReference type="Proteomes" id="UP001239083"/>
    </source>
</evidence>
<evidence type="ECO:0000259" key="3">
    <source>
        <dbReference type="SMART" id="SM00560"/>
    </source>
</evidence>
<dbReference type="SUPFAM" id="SSF49899">
    <property type="entry name" value="Concanavalin A-like lectins/glucanases"/>
    <property type="match status" value="3"/>
</dbReference>
<keyword evidence="1" id="KW-0732">Signal</keyword>
<keyword evidence="5" id="KW-1185">Reference proteome</keyword>
<proteinExistence type="predicted"/>
<dbReference type="Pfam" id="PF13385">
    <property type="entry name" value="Laminin_G_3"/>
    <property type="match status" value="3"/>
</dbReference>